<comment type="similarity">
    <text evidence="1">Belongs to the 1-acyl-sn-glycerol-3-phosphate acyltransferase family.</text>
</comment>
<keyword evidence="6" id="KW-1185">Reference proteome</keyword>
<sequence>MGSIEIKPFNVHLFRSINYYLVYGLYGQLAFLAERWASIEIIIYADKQQYDKYFGKEHAFSISNHTYEIDWFLVPLLTENLKLLGNYKCFAKKALRFAPALGWVLSLSENVFLERSFEKDRIEIQRQVTRLLDYKSPMWLHMYPEGTRFTPTKHKASIEFAKEKNLEQLKHHLQPRTKGFVTSLPPMKGKIPAIYDFLVAFKTDNPEDHKPTIINLIQGKSLTCHIFIDRIPLESIPDNESEQEQFIRDLFIKKDKMKESFIQTGDFFKLSEVKDTNHSKRKNYLPSIEPNILVSKYTLSYDLLLSNEFTLWRIKIRFYKYRIFSSILHNYKQNYCNV</sequence>
<dbReference type="InterPro" id="IPR032098">
    <property type="entry name" value="Acyltransf_C"/>
</dbReference>
<organism evidence="5 6">
    <name type="scientific">Cryptolaemus montrouzieri</name>
    <dbReference type="NCBI Taxonomy" id="559131"/>
    <lineage>
        <taxon>Eukaryota</taxon>
        <taxon>Metazoa</taxon>
        <taxon>Ecdysozoa</taxon>
        <taxon>Arthropoda</taxon>
        <taxon>Hexapoda</taxon>
        <taxon>Insecta</taxon>
        <taxon>Pterygota</taxon>
        <taxon>Neoptera</taxon>
        <taxon>Endopterygota</taxon>
        <taxon>Coleoptera</taxon>
        <taxon>Polyphaga</taxon>
        <taxon>Cucujiformia</taxon>
        <taxon>Coccinelloidea</taxon>
        <taxon>Coccinellidae</taxon>
        <taxon>Scymninae</taxon>
        <taxon>Scymnini</taxon>
        <taxon>Cryptolaemus</taxon>
    </lineage>
</organism>
<dbReference type="PANTHER" id="PTHR10983">
    <property type="entry name" value="1-ACYLGLYCEROL-3-PHOSPHATE ACYLTRANSFERASE-RELATED"/>
    <property type="match status" value="1"/>
</dbReference>
<evidence type="ECO:0000256" key="1">
    <source>
        <dbReference type="ARBA" id="ARBA00008655"/>
    </source>
</evidence>
<comment type="caution">
    <text evidence="5">The sequence shown here is derived from an EMBL/GenBank/DDBJ whole genome shotgun (WGS) entry which is preliminary data.</text>
</comment>
<evidence type="ECO:0000256" key="2">
    <source>
        <dbReference type="ARBA" id="ARBA00022679"/>
    </source>
</evidence>
<feature type="domain" description="Phospholipid/glycerol acyltransferase" evidence="4">
    <location>
        <begin position="59"/>
        <end position="181"/>
    </location>
</feature>
<dbReference type="SMART" id="SM00563">
    <property type="entry name" value="PlsC"/>
    <property type="match status" value="1"/>
</dbReference>
<proteinExistence type="inferred from homology"/>
<keyword evidence="2" id="KW-0808">Transferase</keyword>
<dbReference type="EMBL" id="JABFTP020000144">
    <property type="protein sequence ID" value="KAL3281234.1"/>
    <property type="molecule type" value="Genomic_DNA"/>
</dbReference>
<name>A0ABD2NRJ3_9CUCU</name>
<evidence type="ECO:0000256" key="3">
    <source>
        <dbReference type="ARBA" id="ARBA00023315"/>
    </source>
</evidence>
<evidence type="ECO:0000313" key="5">
    <source>
        <dbReference type="EMBL" id="KAL3281234.1"/>
    </source>
</evidence>
<dbReference type="Pfam" id="PF01553">
    <property type="entry name" value="Acyltransferase"/>
    <property type="match status" value="1"/>
</dbReference>
<dbReference type="SUPFAM" id="SSF69593">
    <property type="entry name" value="Glycerol-3-phosphate (1)-acyltransferase"/>
    <property type="match status" value="1"/>
</dbReference>
<dbReference type="Pfam" id="PF16076">
    <property type="entry name" value="Acyltransf_C"/>
    <property type="match status" value="1"/>
</dbReference>
<dbReference type="CDD" id="cd07990">
    <property type="entry name" value="LPLAT_LCLAT1-like"/>
    <property type="match status" value="1"/>
</dbReference>
<accession>A0ABD2NRJ3</accession>
<dbReference type="Proteomes" id="UP001516400">
    <property type="component" value="Unassembled WGS sequence"/>
</dbReference>
<reference evidence="5 6" key="1">
    <citation type="journal article" date="2021" name="BMC Biol.">
        <title>Horizontally acquired antibacterial genes associated with adaptive radiation of ladybird beetles.</title>
        <authorList>
            <person name="Li H.S."/>
            <person name="Tang X.F."/>
            <person name="Huang Y.H."/>
            <person name="Xu Z.Y."/>
            <person name="Chen M.L."/>
            <person name="Du X.Y."/>
            <person name="Qiu B.Y."/>
            <person name="Chen P.T."/>
            <person name="Zhang W."/>
            <person name="Slipinski A."/>
            <person name="Escalona H.E."/>
            <person name="Waterhouse R.M."/>
            <person name="Zwick A."/>
            <person name="Pang H."/>
        </authorList>
    </citation>
    <scope>NUCLEOTIDE SEQUENCE [LARGE SCALE GENOMIC DNA]</scope>
    <source>
        <strain evidence="5">SYSU2018</strain>
    </source>
</reference>
<dbReference type="GO" id="GO:0016746">
    <property type="term" value="F:acyltransferase activity"/>
    <property type="evidence" value="ECO:0007669"/>
    <property type="project" value="UniProtKB-KW"/>
</dbReference>
<protein>
    <recommendedName>
        <fullName evidence="4">Phospholipid/glycerol acyltransferase domain-containing protein</fullName>
    </recommendedName>
</protein>
<gene>
    <name evidence="5" type="ORF">HHI36_004448</name>
</gene>
<keyword evidence="3" id="KW-0012">Acyltransferase</keyword>
<evidence type="ECO:0000313" key="6">
    <source>
        <dbReference type="Proteomes" id="UP001516400"/>
    </source>
</evidence>
<evidence type="ECO:0000259" key="4">
    <source>
        <dbReference type="SMART" id="SM00563"/>
    </source>
</evidence>
<dbReference type="InterPro" id="IPR002123">
    <property type="entry name" value="Plipid/glycerol_acylTrfase"/>
</dbReference>
<dbReference type="AlphaFoldDB" id="A0ABD2NRJ3"/>
<dbReference type="PANTHER" id="PTHR10983:SF24">
    <property type="entry name" value="1-ACYLGLYCEROL-3-PHOSPHATE O-ACYLTRANSFERASE 3, ISOFORM E-RELATED"/>
    <property type="match status" value="1"/>
</dbReference>